<dbReference type="EMBL" id="HBGA01034476">
    <property type="protein sequence ID" value="CAD9001414.1"/>
    <property type="molecule type" value="Transcribed_RNA"/>
</dbReference>
<gene>
    <name evidence="1" type="ORF">EGYM00392_LOCUS12493</name>
</gene>
<sequence>MATNEWVRPIVFLIISIRTSSFVLRRLLHKHIQVTDLTVNTVGLAMAIGVGLSGLSPEEHGTWVRRTIRVISLACIWWTLDGSLQYSADYADLVTPPSLHTLLVAGCLVAIVWWLQLWPLEAPDTHAGCVERMTPAEWVQYQGFLRQHTRSQLEGLAQHLRQDKEWRHRLSAGAVREVERFLESGTHMPAPAPR</sequence>
<proteinExistence type="predicted"/>
<name>A0A7S1I558_9EUGL</name>
<accession>A0A7S1I558</accession>
<reference evidence="1" key="1">
    <citation type="submission" date="2021-01" db="EMBL/GenBank/DDBJ databases">
        <authorList>
            <person name="Corre E."/>
            <person name="Pelletier E."/>
            <person name="Niang G."/>
            <person name="Scheremetjew M."/>
            <person name="Finn R."/>
            <person name="Kale V."/>
            <person name="Holt S."/>
            <person name="Cochrane G."/>
            <person name="Meng A."/>
            <person name="Brown T."/>
            <person name="Cohen L."/>
        </authorList>
    </citation>
    <scope>NUCLEOTIDE SEQUENCE</scope>
    <source>
        <strain evidence="1">NIES-381</strain>
    </source>
</reference>
<protein>
    <submittedName>
        <fullName evidence="1">Uncharacterized protein</fullName>
    </submittedName>
</protein>
<evidence type="ECO:0000313" key="1">
    <source>
        <dbReference type="EMBL" id="CAD9001414.1"/>
    </source>
</evidence>
<dbReference type="AlphaFoldDB" id="A0A7S1I558"/>
<organism evidence="1">
    <name type="scientific">Eutreptiella gymnastica</name>
    <dbReference type="NCBI Taxonomy" id="73025"/>
    <lineage>
        <taxon>Eukaryota</taxon>
        <taxon>Discoba</taxon>
        <taxon>Euglenozoa</taxon>
        <taxon>Euglenida</taxon>
        <taxon>Spirocuta</taxon>
        <taxon>Euglenophyceae</taxon>
        <taxon>Eutreptiales</taxon>
        <taxon>Eutreptiaceae</taxon>
        <taxon>Eutreptiella</taxon>
    </lineage>
</organism>